<evidence type="ECO:0000313" key="3">
    <source>
        <dbReference type="Proteomes" id="UP000694726"/>
    </source>
</evidence>
<feature type="region of interest" description="Disordered" evidence="1">
    <location>
        <begin position="366"/>
        <end position="526"/>
    </location>
</feature>
<feature type="compositionally biased region" description="Gly residues" evidence="1">
    <location>
        <begin position="371"/>
        <end position="381"/>
    </location>
</feature>
<accession>A0A8D0PSS2</accession>
<name>A0A8D0PSS2_PIG</name>
<evidence type="ECO:0000313" key="2">
    <source>
        <dbReference type="Ensembl" id="ENSSSCP00015035456.1"/>
    </source>
</evidence>
<feature type="compositionally biased region" description="Basic residues" evidence="1">
    <location>
        <begin position="512"/>
        <end position="526"/>
    </location>
</feature>
<feature type="region of interest" description="Disordered" evidence="1">
    <location>
        <begin position="143"/>
        <end position="348"/>
    </location>
</feature>
<sequence length="785" mass="84378">MNPAAPYWFLQTKLPGRAQGKDQGAHQSSAFSAALWLWRSPCFCIQPFPALSTFPDLREGGFQVIRIRVCLCVWAGVHDGKDRCLLMSHSIMSREEARTFKALGLWWDLGGRKHLQAKSLWCSRRRAPPRQLMDFQASHWARWPQSRTCGPRPGSPEPPPRRPWASRVLQEATNWRAGPPAEARAREQEKRKAASQEREAKETERKRRKAGGARRSPPGRPRPEPRNAPRVAQLAGLPASSRPERLGSVGRPSRPFAPSAQPQSNPGAAWAGPWGGRRPGPPSYEAHLLLRGAAGMAPRRRWDRPPPYVAPPSYEGPHRTLGTKRGAEPSQAPASSAPAPARTEGVCTKKRLDPRIYRDVLGAWGLRQGRGLLGGSPGCGTGRPRLESGKGAAEKSLRPAAAGLKSGSDRHPQAKAAGSPGAETLPAGSATVTPSPPRPAPRSRPHPTGSGEGREGREQSWLPKCWIPSVKKQLPRHSQTLPRPWAPGGTGWRESLGHREEAGPETLEGWKATRRPHTLPRSSRGRARGEGVFVIDATCVVIRSQYVPTPRTQHVQLLPAGVPRAVEDAPSPPKSNKEEGEGATVFPSPSQKLPLSSRPSHQPGGGRGLEAEGGKPADSSLEERASRILGLPVGEVNLQDPPTQPGSPEHSALGPAPSGGAGGAERSEEVAAVPRRAGRGWARTPGPYAGALREAVSRIRRHTAPDSDSDEAAELSVHSGSSDGSDTEASGASWRSERTGPREGGKTAELSDNVRGILDVISRTEEVLFGAGDNKGTPQGNRERQ</sequence>
<feature type="compositionally biased region" description="Polar residues" evidence="1">
    <location>
        <begin position="718"/>
        <end position="730"/>
    </location>
</feature>
<evidence type="ECO:0008006" key="4">
    <source>
        <dbReference type="Google" id="ProtNLM"/>
    </source>
</evidence>
<organism evidence="2 3">
    <name type="scientific">Sus scrofa</name>
    <name type="common">Pig</name>
    <dbReference type="NCBI Taxonomy" id="9823"/>
    <lineage>
        <taxon>Eukaryota</taxon>
        <taxon>Metazoa</taxon>
        <taxon>Chordata</taxon>
        <taxon>Craniata</taxon>
        <taxon>Vertebrata</taxon>
        <taxon>Euteleostomi</taxon>
        <taxon>Mammalia</taxon>
        <taxon>Eutheria</taxon>
        <taxon>Laurasiatheria</taxon>
        <taxon>Artiodactyla</taxon>
        <taxon>Suina</taxon>
        <taxon>Suidae</taxon>
        <taxon>Sus</taxon>
    </lineage>
</organism>
<feature type="compositionally biased region" description="Basic and acidic residues" evidence="1">
    <location>
        <begin position="609"/>
        <end position="626"/>
    </location>
</feature>
<dbReference type="Ensembl" id="ENSSSCT00015087035.1">
    <property type="protein sequence ID" value="ENSSSCP00015035456.1"/>
    <property type="gene ID" value="ENSSSCG00015065013.1"/>
</dbReference>
<gene>
    <name evidence="2" type="primary">DDN</name>
</gene>
<dbReference type="Proteomes" id="UP000694726">
    <property type="component" value="Unplaced"/>
</dbReference>
<feature type="compositionally biased region" description="Basic and acidic residues" evidence="1">
    <location>
        <begin position="384"/>
        <end position="397"/>
    </location>
</feature>
<dbReference type="PANTHER" id="PTHR16757">
    <property type="entry name" value="DENDRIN"/>
    <property type="match status" value="1"/>
</dbReference>
<feature type="compositionally biased region" description="Basic and acidic residues" evidence="1">
    <location>
        <begin position="735"/>
        <end position="746"/>
    </location>
</feature>
<dbReference type="InterPro" id="IPR026500">
    <property type="entry name" value="Dendrin"/>
</dbReference>
<proteinExistence type="predicted"/>
<feature type="compositionally biased region" description="Polar residues" evidence="1">
    <location>
        <begin position="776"/>
        <end position="785"/>
    </location>
</feature>
<feature type="region of interest" description="Disordered" evidence="1">
    <location>
        <begin position="558"/>
        <end position="785"/>
    </location>
</feature>
<dbReference type="AlphaFoldDB" id="A0A8D0PSS2"/>
<reference evidence="2" key="1">
    <citation type="submission" date="2025-08" db="UniProtKB">
        <authorList>
            <consortium name="Ensembl"/>
        </authorList>
    </citation>
    <scope>IDENTIFICATION</scope>
</reference>
<protein>
    <recommendedName>
        <fullName evidence="4">Dendrin</fullName>
    </recommendedName>
</protein>
<dbReference type="PANTHER" id="PTHR16757:SF1">
    <property type="entry name" value="DENDRIN"/>
    <property type="match status" value="1"/>
</dbReference>
<evidence type="ECO:0000256" key="1">
    <source>
        <dbReference type="SAM" id="MobiDB-lite"/>
    </source>
</evidence>
<feature type="compositionally biased region" description="Polar residues" evidence="1">
    <location>
        <begin position="587"/>
        <end position="600"/>
    </location>
</feature>
<feature type="compositionally biased region" description="Pro residues" evidence="1">
    <location>
        <begin position="153"/>
        <end position="162"/>
    </location>
</feature>
<feature type="compositionally biased region" description="Basic and acidic residues" evidence="1">
    <location>
        <begin position="183"/>
        <end position="205"/>
    </location>
</feature>
<dbReference type="Pfam" id="PF15498">
    <property type="entry name" value="Dendrin"/>
    <property type="match status" value="1"/>
</dbReference>
<feature type="compositionally biased region" description="Low complexity" evidence="1">
    <location>
        <begin position="328"/>
        <end position="341"/>
    </location>
</feature>